<evidence type="ECO:0000313" key="1">
    <source>
        <dbReference type="EMBL" id="KAK7693615.1"/>
    </source>
</evidence>
<sequence length="175" mass="20218">MNALIYLRASYCLLCRIKPLTLITPIYTQCHGFSVESKGRQESDKKRGMTPSLKLKPTYHGLKNSPIDEFFAQYPKFNFDSSKPLIKEFRCLRKHLGLYRRKGNMDEEKQARLKMLVNGFKEAMVLEFNDIYGTDANDIICWWGLCNALGIHTPPETLEECEKANHHDVLLHGHS</sequence>
<evidence type="ECO:0000313" key="2">
    <source>
        <dbReference type="Proteomes" id="UP001385951"/>
    </source>
</evidence>
<proteinExistence type="predicted"/>
<organism evidence="1 2">
    <name type="scientific">Cerrena zonata</name>
    <dbReference type="NCBI Taxonomy" id="2478898"/>
    <lineage>
        <taxon>Eukaryota</taxon>
        <taxon>Fungi</taxon>
        <taxon>Dikarya</taxon>
        <taxon>Basidiomycota</taxon>
        <taxon>Agaricomycotina</taxon>
        <taxon>Agaricomycetes</taxon>
        <taxon>Polyporales</taxon>
        <taxon>Cerrenaceae</taxon>
        <taxon>Cerrena</taxon>
    </lineage>
</organism>
<dbReference type="AlphaFoldDB" id="A0AAW0GK55"/>
<gene>
    <name evidence="1" type="ORF">QCA50_003184</name>
</gene>
<dbReference type="EMBL" id="JASBNA010000003">
    <property type="protein sequence ID" value="KAK7693615.1"/>
    <property type="molecule type" value="Genomic_DNA"/>
</dbReference>
<comment type="caution">
    <text evidence="1">The sequence shown here is derived from an EMBL/GenBank/DDBJ whole genome shotgun (WGS) entry which is preliminary data.</text>
</comment>
<dbReference type="Proteomes" id="UP001385951">
    <property type="component" value="Unassembled WGS sequence"/>
</dbReference>
<accession>A0AAW0GK55</accession>
<protein>
    <submittedName>
        <fullName evidence="1">Uncharacterized protein</fullName>
    </submittedName>
</protein>
<reference evidence="1 2" key="1">
    <citation type="submission" date="2022-09" db="EMBL/GenBank/DDBJ databases">
        <authorList>
            <person name="Palmer J.M."/>
        </authorList>
    </citation>
    <scope>NUCLEOTIDE SEQUENCE [LARGE SCALE GENOMIC DNA]</scope>
    <source>
        <strain evidence="1 2">DSM 7382</strain>
    </source>
</reference>
<keyword evidence="2" id="KW-1185">Reference proteome</keyword>
<name>A0AAW0GK55_9APHY</name>